<sequence>MRKVTKRTVTVLVAAAITLGTSSAAWAWWEFSGRATVEASAASIKPIKVETRDVNGLYPGAEKDLRVEIYNPNPFPVVITEAEATVRTRSEHCDDAISVELPRRPVRVEPGHKSYTLEDAVRMDRDVERCQGADFKVVIFYSGQNAA</sequence>
<dbReference type="RefSeq" id="WP_090791607.1">
    <property type="nucleotide sequence ID" value="NZ_BOND01000009.1"/>
</dbReference>
<evidence type="ECO:0000256" key="1">
    <source>
        <dbReference type="SAM" id="SignalP"/>
    </source>
</evidence>
<feature type="signal peptide" evidence="1">
    <location>
        <begin position="1"/>
        <end position="27"/>
    </location>
</feature>
<protein>
    <recommendedName>
        <fullName evidence="4">SipW-cognate class signal peptide</fullName>
    </recommendedName>
</protein>
<accession>A0A1H3QK05</accession>
<dbReference type="AlphaFoldDB" id="A0A1H3QK05"/>
<reference evidence="3" key="1">
    <citation type="submission" date="2016-10" db="EMBL/GenBank/DDBJ databases">
        <authorList>
            <person name="Varghese N."/>
            <person name="Submissions S."/>
        </authorList>
    </citation>
    <scope>NUCLEOTIDE SEQUENCE [LARGE SCALE GENOMIC DNA]</scope>
    <source>
        <strain evidence="3">DSM 44718</strain>
    </source>
</reference>
<evidence type="ECO:0000313" key="2">
    <source>
        <dbReference type="EMBL" id="SDZ13431.1"/>
    </source>
</evidence>
<dbReference type="EMBL" id="FNQB01000002">
    <property type="protein sequence ID" value="SDZ13431.1"/>
    <property type="molecule type" value="Genomic_DNA"/>
</dbReference>
<feature type="chain" id="PRO_5039604544" description="SipW-cognate class signal peptide" evidence="1">
    <location>
        <begin position="28"/>
        <end position="147"/>
    </location>
</feature>
<dbReference type="OrthoDB" id="3637162at2"/>
<dbReference type="Proteomes" id="UP000199632">
    <property type="component" value="Unassembled WGS sequence"/>
</dbReference>
<dbReference type="STRING" id="137265.SAMN05421684_2917"/>
<proteinExistence type="predicted"/>
<name>A0A1H3QK05_9ACTN</name>
<evidence type="ECO:0000313" key="3">
    <source>
        <dbReference type="Proteomes" id="UP000199632"/>
    </source>
</evidence>
<gene>
    <name evidence="2" type="ORF">SAMN05421684_2917</name>
</gene>
<keyword evidence="1" id="KW-0732">Signal</keyword>
<organism evidence="2 3">
    <name type="scientific">Asanoa ishikariensis</name>
    <dbReference type="NCBI Taxonomy" id="137265"/>
    <lineage>
        <taxon>Bacteria</taxon>
        <taxon>Bacillati</taxon>
        <taxon>Actinomycetota</taxon>
        <taxon>Actinomycetes</taxon>
        <taxon>Micromonosporales</taxon>
        <taxon>Micromonosporaceae</taxon>
        <taxon>Asanoa</taxon>
    </lineage>
</organism>
<keyword evidence="3" id="KW-1185">Reference proteome</keyword>
<evidence type="ECO:0008006" key="4">
    <source>
        <dbReference type="Google" id="ProtNLM"/>
    </source>
</evidence>